<dbReference type="Proteomes" id="UP001497700">
    <property type="component" value="Unassembled WGS sequence"/>
</dbReference>
<dbReference type="EMBL" id="MU393512">
    <property type="protein sequence ID" value="KAI4863076.1"/>
    <property type="molecule type" value="Genomic_DNA"/>
</dbReference>
<organism evidence="1 2">
    <name type="scientific">Hypoxylon rubiginosum</name>
    <dbReference type="NCBI Taxonomy" id="110542"/>
    <lineage>
        <taxon>Eukaryota</taxon>
        <taxon>Fungi</taxon>
        <taxon>Dikarya</taxon>
        <taxon>Ascomycota</taxon>
        <taxon>Pezizomycotina</taxon>
        <taxon>Sordariomycetes</taxon>
        <taxon>Xylariomycetidae</taxon>
        <taxon>Xylariales</taxon>
        <taxon>Hypoxylaceae</taxon>
        <taxon>Hypoxylon</taxon>
    </lineage>
</organism>
<evidence type="ECO:0000313" key="1">
    <source>
        <dbReference type="EMBL" id="KAI4863076.1"/>
    </source>
</evidence>
<evidence type="ECO:0000313" key="2">
    <source>
        <dbReference type="Proteomes" id="UP001497700"/>
    </source>
</evidence>
<sequence>MATDSLRRPGASEALFRRGVELFSKDKYDTANTAFLRAMDMCKCRASVRKQPCILAGILAAIAKNDLKATLAKMTASSTRCDNALHLEAFDSLIATFEKQGRIDEALQSAAKLINLCPREPKAYLRLGKLLRLKQDPAMAYLTYKQGIELVKRKHAGHASLEMLCEQRDKVKPFAKFDPLLMLPIELVRMVFNHVDFITQCRSLRVSKTWKTVLTSPDCSDIWQIQQYVLRNPSQPGLSRLRKAFSAYTNYAKKTTTVLSVNGCYPFFEKFGFMEILFHLKTLKVLQLREPFEASCYKLGTALRLRTVPQLQLTSLYLGSGVQCVPQLMQTLLTATSDSLEELSLFSLPPFDGTRGMWYLDWPRLEKLKVARLSYSERYERALHVDHFMRLTPNLEEAWLDFVTYSPHQLALHWPKLRSLFIGEHAICSVISENLSLGPSLHKDLRGLHLEGRQLNKRIHIPHLEKLEKLSLIFYDELTNEEFERIVKPSIESGTLRELDVRPLPTGIFFPHILYPRPLPDWLHSSSIEYMSVSGPAAPGLEFNSNFETVLPDIIERFPNLRSVDIGKNDVSDSVLAHWVANGVRAIYHRSDYRRADLQEWAAKEHGAKFVNHPPRHIPSMRPDRKLGFNHLISTYQTNQQIIPTQ</sequence>
<name>A0ACB9YUG5_9PEZI</name>
<gene>
    <name evidence="1" type="ORF">F4820DRAFT_428291</name>
</gene>
<proteinExistence type="predicted"/>
<comment type="caution">
    <text evidence="1">The sequence shown here is derived from an EMBL/GenBank/DDBJ whole genome shotgun (WGS) entry which is preliminary data.</text>
</comment>
<keyword evidence="2" id="KW-1185">Reference proteome</keyword>
<accession>A0ACB9YUG5</accession>
<reference evidence="1 2" key="1">
    <citation type="journal article" date="2022" name="New Phytol.">
        <title>Ecological generalism drives hyperdiversity of secondary metabolite gene clusters in xylarialean endophytes.</title>
        <authorList>
            <person name="Franco M.E.E."/>
            <person name="Wisecaver J.H."/>
            <person name="Arnold A.E."/>
            <person name="Ju Y.M."/>
            <person name="Slot J.C."/>
            <person name="Ahrendt S."/>
            <person name="Moore L.P."/>
            <person name="Eastman K.E."/>
            <person name="Scott K."/>
            <person name="Konkel Z."/>
            <person name="Mondo S.J."/>
            <person name="Kuo A."/>
            <person name="Hayes R.D."/>
            <person name="Haridas S."/>
            <person name="Andreopoulos B."/>
            <person name="Riley R."/>
            <person name="LaButti K."/>
            <person name="Pangilinan J."/>
            <person name="Lipzen A."/>
            <person name="Amirebrahimi M."/>
            <person name="Yan J."/>
            <person name="Adam C."/>
            <person name="Keymanesh K."/>
            <person name="Ng V."/>
            <person name="Louie K."/>
            <person name="Northen T."/>
            <person name="Drula E."/>
            <person name="Henrissat B."/>
            <person name="Hsieh H.M."/>
            <person name="Youens-Clark K."/>
            <person name="Lutzoni F."/>
            <person name="Miadlikowska J."/>
            <person name="Eastwood D.C."/>
            <person name="Hamelin R.C."/>
            <person name="Grigoriev I.V."/>
            <person name="U'Ren J.M."/>
        </authorList>
    </citation>
    <scope>NUCLEOTIDE SEQUENCE [LARGE SCALE GENOMIC DNA]</scope>
    <source>
        <strain evidence="1 2">CBS 119005</strain>
    </source>
</reference>
<protein>
    <submittedName>
        <fullName evidence="1">Uncharacterized protein</fullName>
    </submittedName>
</protein>